<dbReference type="AlphaFoldDB" id="A0A1B6LVY3"/>
<protein>
    <submittedName>
        <fullName evidence="2">Uncharacterized protein</fullName>
    </submittedName>
</protein>
<feature type="region of interest" description="Disordered" evidence="1">
    <location>
        <begin position="1"/>
        <end position="20"/>
    </location>
</feature>
<name>A0A1B6LVY3_9HEMI</name>
<evidence type="ECO:0000313" key="2">
    <source>
        <dbReference type="EMBL" id="JAT27790.1"/>
    </source>
</evidence>
<sequence length="111" mass="12372">KNNIQLEKPPNMAENSNSSSPFDVKMVLKSFKPVVDDCILLDTPVVDVVVCRIKDKNNIQLEKPPNMAENSNSSSPFDVKMVLKSFKPVVDDCILLDTPVVDVVVCRIKDK</sequence>
<evidence type="ECO:0000256" key="1">
    <source>
        <dbReference type="SAM" id="MobiDB-lite"/>
    </source>
</evidence>
<accession>A0A1B6LVY3</accession>
<organism evidence="2">
    <name type="scientific">Graphocephala atropunctata</name>
    <dbReference type="NCBI Taxonomy" id="36148"/>
    <lineage>
        <taxon>Eukaryota</taxon>
        <taxon>Metazoa</taxon>
        <taxon>Ecdysozoa</taxon>
        <taxon>Arthropoda</taxon>
        <taxon>Hexapoda</taxon>
        <taxon>Insecta</taxon>
        <taxon>Pterygota</taxon>
        <taxon>Neoptera</taxon>
        <taxon>Paraneoptera</taxon>
        <taxon>Hemiptera</taxon>
        <taxon>Auchenorrhyncha</taxon>
        <taxon>Membracoidea</taxon>
        <taxon>Cicadellidae</taxon>
        <taxon>Cicadellinae</taxon>
        <taxon>Cicadellini</taxon>
        <taxon>Graphocephala</taxon>
    </lineage>
</organism>
<reference evidence="2" key="1">
    <citation type="submission" date="2015-11" db="EMBL/GenBank/DDBJ databases">
        <title>De novo transcriptome assembly of four potential Pierce s Disease insect vectors from Arizona vineyards.</title>
        <authorList>
            <person name="Tassone E.E."/>
        </authorList>
    </citation>
    <scope>NUCLEOTIDE SEQUENCE</scope>
</reference>
<proteinExistence type="predicted"/>
<dbReference type="EMBL" id="GEBQ01012187">
    <property type="protein sequence ID" value="JAT27790.1"/>
    <property type="molecule type" value="Transcribed_RNA"/>
</dbReference>
<feature type="non-terminal residue" evidence="2">
    <location>
        <position position="111"/>
    </location>
</feature>
<feature type="non-terminal residue" evidence="2">
    <location>
        <position position="1"/>
    </location>
</feature>
<gene>
    <name evidence="2" type="ORF">g.31946</name>
</gene>